<evidence type="ECO:0000313" key="2">
    <source>
        <dbReference type="Ensembl" id="ENSAOWP00000005704.1"/>
    </source>
</evidence>
<organism evidence="2 3">
    <name type="scientific">Apteryx owenii</name>
    <name type="common">Little spotted kiwi</name>
    <dbReference type="NCBI Taxonomy" id="8824"/>
    <lineage>
        <taxon>Eukaryota</taxon>
        <taxon>Metazoa</taxon>
        <taxon>Chordata</taxon>
        <taxon>Craniata</taxon>
        <taxon>Vertebrata</taxon>
        <taxon>Euteleostomi</taxon>
        <taxon>Archelosauria</taxon>
        <taxon>Archosauria</taxon>
        <taxon>Dinosauria</taxon>
        <taxon>Saurischia</taxon>
        <taxon>Theropoda</taxon>
        <taxon>Coelurosauria</taxon>
        <taxon>Aves</taxon>
        <taxon>Palaeognathae</taxon>
        <taxon>Apterygiformes</taxon>
        <taxon>Apterygidae</taxon>
        <taxon>Apteryx</taxon>
    </lineage>
</organism>
<evidence type="ECO:0000256" key="1">
    <source>
        <dbReference type="SAM" id="MobiDB-lite"/>
    </source>
</evidence>
<reference evidence="2" key="1">
    <citation type="submission" date="2025-08" db="UniProtKB">
        <authorList>
            <consortium name="Ensembl"/>
        </authorList>
    </citation>
    <scope>IDENTIFICATION</scope>
</reference>
<dbReference type="Ensembl" id="ENSAOWT00000006465.1">
    <property type="protein sequence ID" value="ENSAOWP00000005704.1"/>
    <property type="gene ID" value="ENSAOWG00000003906.1"/>
</dbReference>
<sequence>PSSCSGGLGSHGNAIRYLNQDYEALKQQCLQARVLFKDEKFPACPSTLGYKDLGPDSSPTPGPDARKASVRQ</sequence>
<accession>A0A8B9P3T7</accession>
<reference evidence="2" key="2">
    <citation type="submission" date="2025-09" db="UniProtKB">
        <authorList>
            <consortium name="Ensembl"/>
        </authorList>
    </citation>
    <scope>IDENTIFICATION</scope>
</reference>
<feature type="region of interest" description="Disordered" evidence="1">
    <location>
        <begin position="47"/>
        <end position="72"/>
    </location>
</feature>
<dbReference type="InterPro" id="IPR038765">
    <property type="entry name" value="Papain-like_cys_pep_sf"/>
</dbReference>
<dbReference type="SUPFAM" id="SSF54001">
    <property type="entry name" value="Cysteine proteinases"/>
    <property type="match status" value="1"/>
</dbReference>
<name>A0A8B9P3T7_APTOW</name>
<keyword evidence="3" id="KW-1185">Reference proteome</keyword>
<evidence type="ECO:0000313" key="3">
    <source>
        <dbReference type="Proteomes" id="UP000694424"/>
    </source>
</evidence>
<dbReference type="AlphaFoldDB" id="A0A8B9P3T7"/>
<proteinExistence type="predicted"/>
<dbReference type="Proteomes" id="UP000694424">
    <property type="component" value="Unplaced"/>
</dbReference>
<protein>
    <submittedName>
        <fullName evidence="2">Uncharacterized protein</fullName>
    </submittedName>
</protein>